<gene>
    <name evidence="9" type="ORF">LSAA_10024</name>
</gene>
<dbReference type="Proteomes" id="UP000675881">
    <property type="component" value="Chromosome 5"/>
</dbReference>
<dbReference type="GO" id="GO:0031201">
    <property type="term" value="C:SNARE complex"/>
    <property type="evidence" value="ECO:0007669"/>
    <property type="project" value="TreeGrafter"/>
</dbReference>
<dbReference type="GO" id="GO:0031629">
    <property type="term" value="P:synaptic vesicle fusion to presynaptic active zone membrane"/>
    <property type="evidence" value="ECO:0007669"/>
    <property type="project" value="TreeGrafter"/>
</dbReference>
<evidence type="ECO:0000313" key="10">
    <source>
        <dbReference type="Proteomes" id="UP000675881"/>
    </source>
</evidence>
<keyword evidence="3" id="KW-0677">Repeat</keyword>
<dbReference type="EMBL" id="HG994584">
    <property type="protein sequence ID" value="CAF2934090.1"/>
    <property type="molecule type" value="Genomic_DNA"/>
</dbReference>
<evidence type="ECO:0000313" key="9">
    <source>
        <dbReference type="EMBL" id="CAF2934090.1"/>
    </source>
</evidence>
<dbReference type="GO" id="GO:0016082">
    <property type="term" value="P:synaptic vesicle priming"/>
    <property type="evidence" value="ECO:0007669"/>
    <property type="project" value="TreeGrafter"/>
</dbReference>
<dbReference type="GO" id="GO:0019905">
    <property type="term" value="F:syntaxin binding"/>
    <property type="evidence" value="ECO:0007669"/>
    <property type="project" value="TreeGrafter"/>
</dbReference>
<dbReference type="OrthoDB" id="19261at2759"/>
<name>A0A7R8CXQ6_LEPSM</name>
<evidence type="ECO:0000256" key="6">
    <source>
        <dbReference type="ARBA" id="ARBA00034102"/>
    </source>
</evidence>
<dbReference type="GO" id="GO:0005484">
    <property type="term" value="F:SNAP receptor activity"/>
    <property type="evidence" value="ECO:0007669"/>
    <property type="project" value="TreeGrafter"/>
</dbReference>
<keyword evidence="4" id="KW-0770">Synapse</keyword>
<evidence type="ECO:0000256" key="5">
    <source>
        <dbReference type="ARBA" id="ARBA00023054"/>
    </source>
</evidence>
<dbReference type="PROSITE" id="PS50192">
    <property type="entry name" value="T_SNARE"/>
    <property type="match status" value="1"/>
</dbReference>
<dbReference type="PANTHER" id="PTHR19305:SF14">
    <property type="entry name" value="SYNAPTOSOMAL-ASSOCIATED PROTEIN-RELATED"/>
    <property type="match status" value="1"/>
</dbReference>
<dbReference type="CDD" id="cd15889">
    <property type="entry name" value="SNARE_SNAP25N_23N"/>
    <property type="match status" value="1"/>
</dbReference>
<dbReference type="InterPro" id="IPR000928">
    <property type="entry name" value="SNAP-25_dom"/>
</dbReference>
<dbReference type="SMART" id="SM00397">
    <property type="entry name" value="t_SNARE"/>
    <property type="match status" value="2"/>
</dbReference>
<comment type="subcellular location">
    <subcellularLocation>
        <location evidence="6">Synapse</location>
        <location evidence="6">Synaptosome</location>
    </subcellularLocation>
</comment>
<sequence>MLTSVPLSKHEALFLFLMAISTLHFIQSYCLKSKLGVEIGNANNDDGPQLTELESLQLKANNITDDSLESTRRMISLCEDSEGAGMSSIQALEHQRRIENGMDGMNAEMAEAEKHLIGMEKWCGLCVCPWKRTAKIRDSDGQWAKGANSPNSSKPISSQPKSSDNINSNKGPYVKRILNDAREDEMEDNLQSVGNMLGNLKNMAADMGSTIENQNKQIDRINVKGSTVDTRIHIANKRTDKLLN</sequence>
<protein>
    <recommendedName>
        <fullName evidence="7">Synaptosomal-associated protein</fullName>
    </recommendedName>
</protein>
<reference evidence="9" key="1">
    <citation type="submission" date="2021-02" db="EMBL/GenBank/DDBJ databases">
        <authorList>
            <person name="Bekaert M."/>
        </authorList>
    </citation>
    <scope>NUCLEOTIDE SEQUENCE</scope>
    <source>
        <strain evidence="9">IoA-00</strain>
    </source>
</reference>
<dbReference type="CDD" id="cd15885">
    <property type="entry name" value="SNARE_SNAP25C"/>
    <property type="match status" value="1"/>
</dbReference>
<dbReference type="PANTHER" id="PTHR19305">
    <property type="entry name" value="SYNAPTOSOMAL ASSOCIATED PROTEIN"/>
    <property type="match status" value="1"/>
</dbReference>
<dbReference type="GO" id="GO:0098793">
    <property type="term" value="C:presynapse"/>
    <property type="evidence" value="ECO:0007669"/>
    <property type="project" value="GOC"/>
</dbReference>
<dbReference type="FunFam" id="1.20.5.110:FF:000018">
    <property type="entry name" value="Synaptosomal-associated protein"/>
    <property type="match status" value="1"/>
</dbReference>
<dbReference type="InterPro" id="IPR000727">
    <property type="entry name" value="T_SNARE_dom"/>
</dbReference>
<dbReference type="GO" id="GO:0043005">
    <property type="term" value="C:neuron projection"/>
    <property type="evidence" value="ECO:0007669"/>
    <property type="project" value="UniProtKB-KW"/>
</dbReference>
<dbReference type="AlphaFoldDB" id="A0A7R8CXQ6"/>
<keyword evidence="5" id="KW-0175">Coiled coil</keyword>
<dbReference type="Pfam" id="PF00835">
    <property type="entry name" value="SNAP-25"/>
    <property type="match status" value="1"/>
</dbReference>
<evidence type="ECO:0000256" key="2">
    <source>
        <dbReference type="ARBA" id="ARBA00022599"/>
    </source>
</evidence>
<comment type="similarity">
    <text evidence="1 7">Belongs to the SNAP-25 family.</text>
</comment>
<keyword evidence="10" id="KW-1185">Reference proteome</keyword>
<organism evidence="9 10">
    <name type="scientific">Lepeophtheirus salmonis</name>
    <name type="common">Salmon louse</name>
    <name type="synonym">Caligus salmonis</name>
    <dbReference type="NCBI Taxonomy" id="72036"/>
    <lineage>
        <taxon>Eukaryota</taxon>
        <taxon>Metazoa</taxon>
        <taxon>Ecdysozoa</taxon>
        <taxon>Arthropoda</taxon>
        <taxon>Crustacea</taxon>
        <taxon>Multicrustacea</taxon>
        <taxon>Hexanauplia</taxon>
        <taxon>Copepoda</taxon>
        <taxon>Siphonostomatoida</taxon>
        <taxon>Caligidae</taxon>
        <taxon>Lepeophtheirus</taxon>
    </lineage>
</organism>
<dbReference type="GO" id="GO:0005886">
    <property type="term" value="C:plasma membrane"/>
    <property type="evidence" value="ECO:0007669"/>
    <property type="project" value="TreeGrafter"/>
</dbReference>
<evidence type="ECO:0000256" key="4">
    <source>
        <dbReference type="ARBA" id="ARBA00023018"/>
    </source>
</evidence>
<keyword evidence="2" id="KW-0771">Synaptosome</keyword>
<evidence type="ECO:0000256" key="8">
    <source>
        <dbReference type="SAM" id="MobiDB-lite"/>
    </source>
</evidence>
<evidence type="ECO:0000256" key="7">
    <source>
        <dbReference type="RuleBase" id="RU003496"/>
    </source>
</evidence>
<proteinExistence type="inferred from homology"/>
<evidence type="ECO:0000256" key="1">
    <source>
        <dbReference type="ARBA" id="ARBA00009480"/>
    </source>
</evidence>
<dbReference type="Gene3D" id="1.20.5.110">
    <property type="match status" value="2"/>
</dbReference>
<feature type="region of interest" description="Disordered" evidence="8">
    <location>
        <begin position="140"/>
        <end position="172"/>
    </location>
</feature>
<accession>A0A7R8CXQ6</accession>
<dbReference type="SUPFAM" id="SSF58038">
    <property type="entry name" value="SNARE fusion complex"/>
    <property type="match status" value="2"/>
</dbReference>
<evidence type="ECO:0000256" key="3">
    <source>
        <dbReference type="ARBA" id="ARBA00022737"/>
    </source>
</evidence>
<feature type="compositionally biased region" description="Low complexity" evidence="8">
    <location>
        <begin position="148"/>
        <end position="163"/>
    </location>
</feature>